<accession>A0ABP8ANY8</accession>
<dbReference type="Gene3D" id="3.40.1360.10">
    <property type="match status" value="1"/>
</dbReference>
<dbReference type="Proteomes" id="UP001501251">
    <property type="component" value="Unassembled WGS sequence"/>
</dbReference>
<dbReference type="InterPro" id="IPR034154">
    <property type="entry name" value="TOPRIM_DnaG/twinkle"/>
</dbReference>
<dbReference type="SUPFAM" id="SSF56731">
    <property type="entry name" value="DNA primase core"/>
    <property type="match status" value="1"/>
</dbReference>
<dbReference type="CDD" id="cd01029">
    <property type="entry name" value="TOPRIM_primases"/>
    <property type="match status" value="1"/>
</dbReference>
<evidence type="ECO:0008006" key="3">
    <source>
        <dbReference type="Google" id="ProtNLM"/>
    </source>
</evidence>
<comment type="caution">
    <text evidence="1">The sequence shown here is derived from an EMBL/GenBank/DDBJ whole genome shotgun (WGS) entry which is preliminary data.</text>
</comment>
<evidence type="ECO:0000313" key="2">
    <source>
        <dbReference type="Proteomes" id="UP001501251"/>
    </source>
</evidence>
<proteinExistence type="predicted"/>
<reference evidence="2" key="1">
    <citation type="journal article" date="2019" name="Int. J. Syst. Evol. Microbiol.">
        <title>The Global Catalogue of Microorganisms (GCM) 10K type strain sequencing project: providing services to taxonomists for standard genome sequencing and annotation.</title>
        <authorList>
            <consortium name="The Broad Institute Genomics Platform"/>
            <consortium name="The Broad Institute Genome Sequencing Center for Infectious Disease"/>
            <person name="Wu L."/>
            <person name="Ma J."/>
        </authorList>
    </citation>
    <scope>NUCLEOTIDE SEQUENCE [LARGE SCALE GENOMIC DNA]</scope>
    <source>
        <strain evidence="2">JCM 17388</strain>
    </source>
</reference>
<name>A0ABP8ANY8_9ACTN</name>
<organism evidence="1 2">
    <name type="scientific">Streptosporangium oxazolinicum</name>
    <dbReference type="NCBI Taxonomy" id="909287"/>
    <lineage>
        <taxon>Bacteria</taxon>
        <taxon>Bacillati</taxon>
        <taxon>Actinomycetota</taxon>
        <taxon>Actinomycetes</taxon>
        <taxon>Streptosporangiales</taxon>
        <taxon>Streptosporangiaceae</taxon>
        <taxon>Streptosporangium</taxon>
    </lineage>
</organism>
<keyword evidence="2" id="KW-1185">Reference proteome</keyword>
<protein>
    <recommendedName>
        <fullName evidence="3">DNA primase</fullName>
    </recommendedName>
</protein>
<sequence>MELTSRVYHDQLDDEALAYLMGPDRLLSEESIASHRLGVVRSPEPGHEHVRGHLAIPYLTPDGECVALRFRRLGGGDGPKYRSLAGDIPRLYGTEALQRGSRNICMSEGEFDRIIVNQCGLPCVGVPGANSWEPIWRRLLVQFDSVFFLHDDDDPGRELVAKVANSGLDNVRPIPMTGGDVTSYFSAHGRSGIRAKIGV</sequence>
<dbReference type="EMBL" id="BAABAQ010000003">
    <property type="protein sequence ID" value="GAA4187128.1"/>
    <property type="molecule type" value="Genomic_DNA"/>
</dbReference>
<evidence type="ECO:0000313" key="1">
    <source>
        <dbReference type="EMBL" id="GAA4187128.1"/>
    </source>
</evidence>
<gene>
    <name evidence="1" type="ORF">GCM10022252_20150</name>
</gene>